<reference evidence="1 2" key="1">
    <citation type="submission" date="2021-12" db="EMBL/GenBank/DDBJ databases">
        <title>Genome seq of P8.</title>
        <authorList>
            <person name="Seo T."/>
        </authorList>
    </citation>
    <scope>NUCLEOTIDE SEQUENCE [LARGE SCALE GENOMIC DNA]</scope>
    <source>
        <strain evidence="1 2">P8</strain>
    </source>
</reference>
<dbReference type="EMBL" id="JAJTWU010000005">
    <property type="protein sequence ID" value="MCE4555629.1"/>
    <property type="molecule type" value="Genomic_DNA"/>
</dbReference>
<dbReference type="Proteomes" id="UP001200741">
    <property type="component" value="Unassembled WGS sequence"/>
</dbReference>
<evidence type="ECO:0000313" key="2">
    <source>
        <dbReference type="Proteomes" id="UP001200741"/>
    </source>
</evidence>
<keyword evidence="2" id="KW-1185">Reference proteome</keyword>
<sequence>MPERGAPVLTVLCVPGPWSSRAALIERIVHSHSGYLFAGQVLMHMETKTHCELDFQAADPRIGGAFRAAGPHWADTPDMRRIDGHASVVYLVAGGGTALQAEALMQAAAALLDAGGLGVKVESSGVAHPPDAWRELCADLHLFSAHRAYVLYITGPQVYSCGMHNLGLRDAIVENDGDAAGAVELLRVFTRYLFTESPTVRAGQTFSTAQDEPAYRVLDDAGPEYDADSLYANPFGHWRLVPVRT</sequence>
<name>A0ABS8XY20_9BURK</name>
<accession>A0ABS8XY20</accession>
<gene>
    <name evidence="1" type="ORF">LXT13_14580</name>
</gene>
<evidence type="ECO:0000313" key="1">
    <source>
        <dbReference type="EMBL" id="MCE4555629.1"/>
    </source>
</evidence>
<organism evidence="1 2">
    <name type="scientific">Pelomonas cellulosilytica</name>
    <dbReference type="NCBI Taxonomy" id="2906762"/>
    <lineage>
        <taxon>Bacteria</taxon>
        <taxon>Pseudomonadati</taxon>
        <taxon>Pseudomonadota</taxon>
        <taxon>Betaproteobacteria</taxon>
        <taxon>Burkholderiales</taxon>
        <taxon>Sphaerotilaceae</taxon>
        <taxon>Roseateles</taxon>
    </lineage>
</organism>
<comment type="caution">
    <text evidence="1">The sequence shown here is derived from an EMBL/GenBank/DDBJ whole genome shotgun (WGS) entry which is preliminary data.</text>
</comment>
<proteinExistence type="predicted"/>
<protein>
    <submittedName>
        <fullName evidence="1">DUF4261 domain-containing protein</fullName>
    </submittedName>
</protein>
<dbReference type="RefSeq" id="WP_233372656.1">
    <property type="nucleotide sequence ID" value="NZ_JAJTWU010000005.1"/>
</dbReference>